<name>A0A2S0PEV6_9NEIS</name>
<reference evidence="2 3" key="1">
    <citation type="submission" date="2018-04" db="EMBL/GenBank/DDBJ databases">
        <title>Denitrifier Microvirgula.</title>
        <authorList>
            <person name="Anderson E."/>
            <person name="Jang J."/>
            <person name="Ishii S."/>
        </authorList>
    </citation>
    <scope>NUCLEOTIDE SEQUENCE [LARGE SCALE GENOMIC DNA]</scope>
    <source>
        <strain evidence="2 3">BE2.4</strain>
    </source>
</reference>
<dbReference type="OrthoDB" id="9795306at2"/>
<dbReference type="Pfam" id="PF06983">
    <property type="entry name" value="3-dmu-9_3-mt"/>
    <property type="match status" value="1"/>
</dbReference>
<dbReference type="SUPFAM" id="SSF54593">
    <property type="entry name" value="Glyoxalase/Bleomycin resistance protein/Dihydroxybiphenyl dioxygenase"/>
    <property type="match status" value="1"/>
</dbReference>
<dbReference type="PANTHER" id="PTHR33990:SF1">
    <property type="entry name" value="PROTEIN YJDN"/>
    <property type="match status" value="1"/>
</dbReference>
<dbReference type="Gene3D" id="3.10.180.10">
    <property type="entry name" value="2,3-Dihydroxybiphenyl 1,2-Dioxygenase, domain 1"/>
    <property type="match status" value="1"/>
</dbReference>
<evidence type="ECO:0000259" key="1">
    <source>
        <dbReference type="Pfam" id="PF06983"/>
    </source>
</evidence>
<accession>A0A2S0PEV6</accession>
<dbReference type="InterPro" id="IPR029068">
    <property type="entry name" value="Glyas_Bleomycin-R_OHBP_Dase"/>
</dbReference>
<sequence>MHIQPYLFFNGRCEEALAFYQGALGAELTQLMRMKESPEPPPPGMMPPGSEDKIMHASLRIGDTTLMASDGNCQGQASFQGFSLSLTPADPAEAGRLFTALGDGGKVQMPLARTFFSPCFGMVEDRFGVSWMIYVAD</sequence>
<dbReference type="KEGG" id="maer:DAI18_00625"/>
<dbReference type="Proteomes" id="UP000244173">
    <property type="component" value="Chromosome"/>
</dbReference>
<dbReference type="CDD" id="cd06588">
    <property type="entry name" value="PhnB_like"/>
    <property type="match status" value="1"/>
</dbReference>
<dbReference type="InterPro" id="IPR028973">
    <property type="entry name" value="PhnB-like"/>
</dbReference>
<proteinExistence type="predicted"/>
<dbReference type="AlphaFoldDB" id="A0A2S0PEV6"/>
<evidence type="ECO:0000313" key="3">
    <source>
        <dbReference type="Proteomes" id="UP000244173"/>
    </source>
</evidence>
<protein>
    <submittedName>
        <fullName evidence="2">VOC family protein</fullName>
    </submittedName>
</protein>
<organism evidence="2 3">
    <name type="scientific">Microvirgula aerodenitrificans</name>
    <dbReference type="NCBI Taxonomy" id="57480"/>
    <lineage>
        <taxon>Bacteria</taxon>
        <taxon>Pseudomonadati</taxon>
        <taxon>Pseudomonadota</taxon>
        <taxon>Betaproteobacteria</taxon>
        <taxon>Neisseriales</taxon>
        <taxon>Aquaspirillaceae</taxon>
        <taxon>Microvirgula</taxon>
    </lineage>
</organism>
<keyword evidence="3" id="KW-1185">Reference proteome</keyword>
<dbReference type="PANTHER" id="PTHR33990">
    <property type="entry name" value="PROTEIN YJDN-RELATED"/>
    <property type="match status" value="1"/>
</dbReference>
<feature type="domain" description="PhnB-like" evidence="1">
    <location>
        <begin position="3"/>
        <end position="133"/>
    </location>
</feature>
<dbReference type="STRING" id="1122240.GCA_000620105_00778"/>
<gene>
    <name evidence="2" type="ORF">DAI18_00625</name>
</gene>
<dbReference type="EMBL" id="CP028519">
    <property type="protein sequence ID" value="AVY95910.1"/>
    <property type="molecule type" value="Genomic_DNA"/>
</dbReference>
<evidence type="ECO:0000313" key="2">
    <source>
        <dbReference type="EMBL" id="AVY95910.1"/>
    </source>
</evidence>